<dbReference type="EMBL" id="CP029554">
    <property type="protein sequence ID" value="AXE34128.1"/>
    <property type="molecule type" value="Genomic_DNA"/>
</dbReference>
<dbReference type="InterPro" id="IPR000086">
    <property type="entry name" value="NUDIX_hydrolase_dom"/>
</dbReference>
<dbReference type="GO" id="GO:0016787">
    <property type="term" value="F:hydrolase activity"/>
    <property type="evidence" value="ECO:0007669"/>
    <property type="project" value="UniProtKB-KW"/>
</dbReference>
<evidence type="ECO:0000313" key="7">
    <source>
        <dbReference type="Proteomes" id="UP000252038"/>
    </source>
</evidence>
<feature type="region of interest" description="Disordered" evidence="4">
    <location>
        <begin position="1"/>
        <end position="40"/>
    </location>
</feature>
<name>A0A344UFT0_9NEIS</name>
<dbReference type="SUPFAM" id="SSF55811">
    <property type="entry name" value="Nudix"/>
    <property type="match status" value="1"/>
</dbReference>
<evidence type="ECO:0000256" key="4">
    <source>
        <dbReference type="SAM" id="MobiDB-lite"/>
    </source>
</evidence>
<dbReference type="Pfam" id="PF00293">
    <property type="entry name" value="NUDIX"/>
    <property type="match status" value="1"/>
</dbReference>
<keyword evidence="3" id="KW-0460">Magnesium</keyword>
<dbReference type="PANTHER" id="PTHR43046">
    <property type="entry name" value="GDP-MANNOSE MANNOSYL HYDROLASE"/>
    <property type="match status" value="1"/>
</dbReference>
<feature type="compositionally biased region" description="Basic and acidic residues" evidence="4">
    <location>
        <begin position="1"/>
        <end position="14"/>
    </location>
</feature>
<dbReference type="AlphaFoldDB" id="A0A344UFT0"/>
<comment type="cofactor">
    <cofactor evidence="1">
        <name>Mg(2+)</name>
        <dbReference type="ChEBI" id="CHEBI:18420"/>
    </cofactor>
</comment>
<protein>
    <recommendedName>
        <fullName evidence="5">Nudix hydrolase domain-containing protein</fullName>
    </recommendedName>
</protein>
<reference evidence="6 7" key="1">
    <citation type="submission" date="2018-05" db="EMBL/GenBank/DDBJ databases">
        <title>Genome sequencing, assembly and analysis of the novel insecticidal bacterium, Chromobacterium phragmitis.</title>
        <authorList>
            <person name="Sparks M.E."/>
            <person name="Blackburn M.B."/>
            <person name="Gundersen-Rindal D.E."/>
        </authorList>
    </citation>
    <scope>NUCLEOTIDE SEQUENCE [LARGE SCALE GENOMIC DNA]</scope>
    <source>
        <strain evidence="6">IIBBL 274-1</strain>
    </source>
</reference>
<accession>A0A344UFT0</accession>
<dbReference type="InterPro" id="IPR015797">
    <property type="entry name" value="NUDIX_hydrolase-like_dom_sf"/>
</dbReference>
<dbReference type="Proteomes" id="UP000252038">
    <property type="component" value="Chromosome"/>
</dbReference>
<dbReference type="PANTHER" id="PTHR43046:SF12">
    <property type="entry name" value="GDP-MANNOSE MANNOSYL HYDROLASE"/>
    <property type="match status" value="1"/>
</dbReference>
<evidence type="ECO:0000256" key="3">
    <source>
        <dbReference type="ARBA" id="ARBA00022842"/>
    </source>
</evidence>
<dbReference type="PROSITE" id="PS00893">
    <property type="entry name" value="NUDIX_BOX"/>
    <property type="match status" value="1"/>
</dbReference>
<evidence type="ECO:0000256" key="2">
    <source>
        <dbReference type="ARBA" id="ARBA00022801"/>
    </source>
</evidence>
<evidence type="ECO:0000256" key="1">
    <source>
        <dbReference type="ARBA" id="ARBA00001946"/>
    </source>
</evidence>
<proteinExistence type="predicted"/>
<keyword evidence="2" id="KW-0378">Hydrolase</keyword>
<dbReference type="KEGG" id="chrb:DK843_07320"/>
<evidence type="ECO:0000259" key="5">
    <source>
        <dbReference type="PROSITE" id="PS51462"/>
    </source>
</evidence>
<gene>
    <name evidence="6" type="ORF">DK843_07320</name>
</gene>
<organism evidence="6 7">
    <name type="scientific">Chromobacterium phragmitis</name>
    <dbReference type="NCBI Taxonomy" id="2202141"/>
    <lineage>
        <taxon>Bacteria</taxon>
        <taxon>Pseudomonadati</taxon>
        <taxon>Pseudomonadota</taxon>
        <taxon>Betaproteobacteria</taxon>
        <taxon>Neisseriales</taxon>
        <taxon>Chromobacteriaceae</taxon>
        <taxon>Chromobacterium</taxon>
    </lineage>
</organism>
<dbReference type="Gene3D" id="3.90.79.10">
    <property type="entry name" value="Nucleoside Triphosphate Pyrophosphohydrolase"/>
    <property type="match status" value="1"/>
</dbReference>
<sequence>MVQFDRDRRQENRRPTPRLAPQAQGRARRVRREGPSGPIRVANMGDRRLAVARFVFGGRQLEELGQLSTGSLQEPAEPRKLRASIVIIEDGKLLLMHRVKPGKDYYALPGGNIKKSETAAIACVRETREETGLNVWLEEGPLCVLESEKRTEHVFVAREHRGMLRLGGPELAKLAPDNHYELVWLDAAALTRVKLRPKALLPHCLALLDAAERSRA</sequence>
<dbReference type="InterPro" id="IPR020084">
    <property type="entry name" value="NUDIX_hydrolase_CS"/>
</dbReference>
<evidence type="ECO:0000313" key="6">
    <source>
        <dbReference type="EMBL" id="AXE34128.1"/>
    </source>
</evidence>
<dbReference type="PROSITE" id="PS51462">
    <property type="entry name" value="NUDIX"/>
    <property type="match status" value="1"/>
</dbReference>
<feature type="domain" description="Nudix hydrolase" evidence="5">
    <location>
        <begin position="78"/>
        <end position="208"/>
    </location>
</feature>